<sequence length="102" mass="11496">MAPCPQCHVSLTYPNFDFVVDLRKRLNAVHWPLIGSPGAQHPRGPPLDVESCQIEVNSFKYLPTGQSKHDIVSQINVARSGFKMSLQRNIASVTIRVYRAFF</sequence>
<keyword evidence="2" id="KW-1185">Reference proteome</keyword>
<reference evidence="1 2" key="1">
    <citation type="submission" date="2018-11" db="EMBL/GenBank/DDBJ databases">
        <authorList>
            <consortium name="Pathogen Informatics"/>
        </authorList>
    </citation>
    <scope>NUCLEOTIDE SEQUENCE [LARGE SCALE GENOMIC DNA]</scope>
</reference>
<evidence type="ECO:0000313" key="2">
    <source>
        <dbReference type="Proteomes" id="UP000281553"/>
    </source>
</evidence>
<evidence type="ECO:0000313" key="1">
    <source>
        <dbReference type="EMBL" id="VDN40950.1"/>
    </source>
</evidence>
<dbReference type="EMBL" id="UYRU01099987">
    <property type="protein sequence ID" value="VDN40950.1"/>
    <property type="molecule type" value="Genomic_DNA"/>
</dbReference>
<name>A0A3P7NKM3_DIBLA</name>
<dbReference type="Proteomes" id="UP000281553">
    <property type="component" value="Unassembled WGS sequence"/>
</dbReference>
<proteinExistence type="predicted"/>
<organism evidence="1 2">
    <name type="scientific">Dibothriocephalus latus</name>
    <name type="common">Fish tapeworm</name>
    <name type="synonym">Diphyllobothrium latum</name>
    <dbReference type="NCBI Taxonomy" id="60516"/>
    <lineage>
        <taxon>Eukaryota</taxon>
        <taxon>Metazoa</taxon>
        <taxon>Spiralia</taxon>
        <taxon>Lophotrochozoa</taxon>
        <taxon>Platyhelminthes</taxon>
        <taxon>Cestoda</taxon>
        <taxon>Eucestoda</taxon>
        <taxon>Diphyllobothriidea</taxon>
        <taxon>Diphyllobothriidae</taxon>
        <taxon>Dibothriocephalus</taxon>
    </lineage>
</organism>
<dbReference type="AlphaFoldDB" id="A0A3P7NKM3"/>
<protein>
    <submittedName>
        <fullName evidence="1">Uncharacterized protein</fullName>
    </submittedName>
</protein>
<accession>A0A3P7NKM3</accession>
<gene>
    <name evidence="1" type="ORF">DILT_LOCUS18394</name>
</gene>